<feature type="transmembrane region" description="Helical" evidence="8">
    <location>
        <begin position="175"/>
        <end position="199"/>
    </location>
</feature>
<feature type="transmembrane region" description="Helical" evidence="8">
    <location>
        <begin position="320"/>
        <end position="340"/>
    </location>
</feature>
<evidence type="ECO:0000256" key="8">
    <source>
        <dbReference type="SAM" id="Phobius"/>
    </source>
</evidence>
<dbReference type="PANTHER" id="PTHR42718:SF47">
    <property type="entry name" value="METHYL VIOLOGEN RESISTANCE PROTEIN SMVA"/>
    <property type="match status" value="1"/>
</dbReference>
<sequence length="574" mass="57681">MNQTVPVQASPASAAPATPARRWLALTALMFPVLLIAVDNTVLSFAVPAITLALAPSSTELLWIVDVYALVLAGLLVPMGSIGDRIGRRRILLIGATGFAAVSAAAAFATTPGQLIAARALIGVFGSMIMPATLSLIRNIFSDDRERRLAVAIWAAVFSGGAALGPLAGGALLSHFAWGSVFLVAVPMLVPALLLAPLLVPESRDPAPSPVDPASIALVVGAAVALVWGIKELAHDAGALAAAAILLGLGLGALFVRRQLARAARGKGPMLDVRLFARAAFSAGLAANLLSIFSLVGFMYFLSQHLQLVAGKAPLEAGLLMVPGMALSVAAGLAAVRLAARFSVASVMVAGLLVNASGYAVVLAFGRDGSLPALLVGFAVVGAGVGLAETLSNDLILASVPPAKAGAASAISETAYELGAVLGTAVLGSILGAAYRLGVHVPAGLPAEAAARARETLGGAVDAAAHLPADAASALLDSAHRAFDSGVAYTSAIGAALLVAAAVVVHRALRAPSPAKVTANCRVDAGAGASHPRQPDNSRGEAPSRGARRLGAQRTFALRNATARDHARSAASGR</sequence>
<organism evidence="10 11">
    <name type="scientific">Sinomonas flava</name>
    <dbReference type="NCBI Taxonomy" id="496857"/>
    <lineage>
        <taxon>Bacteria</taxon>
        <taxon>Bacillati</taxon>
        <taxon>Actinomycetota</taxon>
        <taxon>Actinomycetes</taxon>
        <taxon>Micrococcales</taxon>
        <taxon>Micrococcaceae</taxon>
        <taxon>Sinomonas</taxon>
    </lineage>
</organism>
<evidence type="ECO:0000256" key="1">
    <source>
        <dbReference type="ARBA" id="ARBA00004651"/>
    </source>
</evidence>
<keyword evidence="11" id="KW-1185">Reference proteome</keyword>
<dbReference type="Gene3D" id="1.20.1250.20">
    <property type="entry name" value="MFS general substrate transporter like domains"/>
    <property type="match status" value="1"/>
</dbReference>
<evidence type="ECO:0000256" key="2">
    <source>
        <dbReference type="ARBA" id="ARBA00022448"/>
    </source>
</evidence>
<evidence type="ECO:0000313" key="11">
    <source>
        <dbReference type="Proteomes" id="UP001500432"/>
    </source>
</evidence>
<reference evidence="11" key="1">
    <citation type="journal article" date="2019" name="Int. J. Syst. Evol. Microbiol.">
        <title>The Global Catalogue of Microorganisms (GCM) 10K type strain sequencing project: providing services to taxonomists for standard genome sequencing and annotation.</title>
        <authorList>
            <consortium name="The Broad Institute Genomics Platform"/>
            <consortium name="The Broad Institute Genome Sequencing Center for Infectious Disease"/>
            <person name="Wu L."/>
            <person name="Ma J."/>
        </authorList>
    </citation>
    <scope>NUCLEOTIDE SEQUENCE [LARGE SCALE GENOMIC DNA]</scope>
    <source>
        <strain evidence="11">JCM 16034</strain>
    </source>
</reference>
<keyword evidence="6 8" id="KW-0472">Membrane</keyword>
<accession>A0ABP5NSI1</accession>
<dbReference type="EMBL" id="BAAAQW010000006">
    <property type="protein sequence ID" value="GAA2201147.1"/>
    <property type="molecule type" value="Genomic_DNA"/>
</dbReference>
<feature type="region of interest" description="Disordered" evidence="7">
    <location>
        <begin position="525"/>
        <end position="552"/>
    </location>
</feature>
<comment type="caution">
    <text evidence="10">The sequence shown here is derived from an EMBL/GenBank/DDBJ whole genome shotgun (WGS) entry which is preliminary data.</text>
</comment>
<feature type="domain" description="Major facilitator superfamily (MFS) profile" evidence="9">
    <location>
        <begin position="25"/>
        <end position="513"/>
    </location>
</feature>
<evidence type="ECO:0000256" key="5">
    <source>
        <dbReference type="ARBA" id="ARBA00022989"/>
    </source>
</evidence>
<feature type="transmembrane region" description="Helical" evidence="8">
    <location>
        <begin position="91"/>
        <end position="110"/>
    </location>
</feature>
<dbReference type="Proteomes" id="UP001500432">
    <property type="component" value="Unassembled WGS sequence"/>
</dbReference>
<feature type="transmembrane region" description="Helical" evidence="8">
    <location>
        <begin position="116"/>
        <end position="137"/>
    </location>
</feature>
<evidence type="ECO:0000256" key="7">
    <source>
        <dbReference type="SAM" id="MobiDB-lite"/>
    </source>
</evidence>
<dbReference type="PROSITE" id="PS50850">
    <property type="entry name" value="MFS"/>
    <property type="match status" value="1"/>
</dbReference>
<feature type="transmembrane region" description="Helical" evidence="8">
    <location>
        <begin position="211"/>
        <end position="231"/>
    </location>
</feature>
<gene>
    <name evidence="10" type="ORF">GCM10009849_24480</name>
</gene>
<feature type="transmembrane region" description="Helical" evidence="8">
    <location>
        <begin position="371"/>
        <end position="393"/>
    </location>
</feature>
<keyword evidence="4 8" id="KW-0812">Transmembrane</keyword>
<keyword evidence="3" id="KW-1003">Cell membrane</keyword>
<keyword evidence="2" id="KW-0813">Transport</keyword>
<evidence type="ECO:0000259" key="9">
    <source>
        <dbReference type="PROSITE" id="PS50850"/>
    </source>
</evidence>
<dbReference type="SUPFAM" id="SSF103473">
    <property type="entry name" value="MFS general substrate transporter"/>
    <property type="match status" value="1"/>
</dbReference>
<keyword evidence="5 8" id="KW-1133">Transmembrane helix</keyword>
<evidence type="ECO:0000256" key="6">
    <source>
        <dbReference type="ARBA" id="ARBA00023136"/>
    </source>
</evidence>
<feature type="transmembrane region" description="Helical" evidence="8">
    <location>
        <begin position="347"/>
        <end position="365"/>
    </location>
</feature>
<name>A0ABP5NSI1_9MICC</name>
<evidence type="ECO:0000256" key="3">
    <source>
        <dbReference type="ARBA" id="ARBA00022475"/>
    </source>
</evidence>
<dbReference type="CDD" id="cd17321">
    <property type="entry name" value="MFS_MMR_MDR_like"/>
    <property type="match status" value="1"/>
</dbReference>
<evidence type="ECO:0000256" key="4">
    <source>
        <dbReference type="ARBA" id="ARBA00022692"/>
    </source>
</evidence>
<feature type="transmembrane region" description="Helical" evidence="8">
    <location>
        <begin position="149"/>
        <end position="169"/>
    </location>
</feature>
<dbReference type="InterPro" id="IPR020846">
    <property type="entry name" value="MFS_dom"/>
</dbReference>
<feature type="transmembrane region" description="Helical" evidence="8">
    <location>
        <begin position="237"/>
        <end position="256"/>
    </location>
</feature>
<dbReference type="Pfam" id="PF07690">
    <property type="entry name" value="MFS_1"/>
    <property type="match status" value="1"/>
</dbReference>
<dbReference type="RefSeq" id="WP_344300012.1">
    <property type="nucleotide sequence ID" value="NZ_BAAAQW010000006.1"/>
</dbReference>
<feature type="transmembrane region" description="Helical" evidence="8">
    <location>
        <begin position="276"/>
        <end position="300"/>
    </location>
</feature>
<feature type="transmembrane region" description="Helical" evidence="8">
    <location>
        <begin position="414"/>
        <end position="435"/>
    </location>
</feature>
<evidence type="ECO:0000313" key="10">
    <source>
        <dbReference type="EMBL" id="GAA2201147.1"/>
    </source>
</evidence>
<dbReference type="InterPro" id="IPR011701">
    <property type="entry name" value="MFS"/>
</dbReference>
<feature type="transmembrane region" description="Helical" evidence="8">
    <location>
        <begin position="61"/>
        <end position="79"/>
    </location>
</feature>
<feature type="transmembrane region" description="Helical" evidence="8">
    <location>
        <begin position="486"/>
        <end position="506"/>
    </location>
</feature>
<dbReference type="Gene3D" id="1.20.1720.10">
    <property type="entry name" value="Multidrug resistance protein D"/>
    <property type="match status" value="1"/>
</dbReference>
<feature type="transmembrane region" description="Helical" evidence="8">
    <location>
        <begin position="29"/>
        <end position="55"/>
    </location>
</feature>
<proteinExistence type="predicted"/>
<comment type="subcellular location">
    <subcellularLocation>
        <location evidence="1">Cell membrane</location>
        <topology evidence="1">Multi-pass membrane protein</topology>
    </subcellularLocation>
</comment>
<protein>
    <submittedName>
        <fullName evidence="10">MFS transporter</fullName>
    </submittedName>
</protein>
<dbReference type="PANTHER" id="PTHR42718">
    <property type="entry name" value="MAJOR FACILITATOR SUPERFAMILY MULTIDRUG TRANSPORTER MFSC"/>
    <property type="match status" value="1"/>
</dbReference>
<dbReference type="InterPro" id="IPR036259">
    <property type="entry name" value="MFS_trans_sf"/>
</dbReference>